<evidence type="ECO:0000256" key="5">
    <source>
        <dbReference type="ARBA" id="ARBA00023159"/>
    </source>
</evidence>
<evidence type="ECO:0000256" key="9">
    <source>
        <dbReference type="ARBA" id="ARBA00039412"/>
    </source>
</evidence>
<dbReference type="Ensembl" id="ENSEBUT00000003584.1">
    <property type="protein sequence ID" value="ENSEBUP00000003218.1"/>
    <property type="gene ID" value="ENSEBUG00000002320.1"/>
</dbReference>
<evidence type="ECO:0000256" key="8">
    <source>
        <dbReference type="ARBA" id="ARBA00037303"/>
    </source>
</evidence>
<comment type="similarity">
    <text evidence="2">Belongs to the vasculin family.</text>
</comment>
<evidence type="ECO:0000256" key="10">
    <source>
        <dbReference type="ARBA" id="ARBA00041530"/>
    </source>
</evidence>
<evidence type="ECO:0000256" key="4">
    <source>
        <dbReference type="ARBA" id="ARBA00023125"/>
    </source>
</evidence>
<feature type="compositionally biased region" description="Basic residues" evidence="11">
    <location>
        <begin position="93"/>
        <end position="103"/>
    </location>
</feature>
<comment type="subcellular location">
    <subcellularLocation>
        <location evidence="1">Nucleus</location>
    </subcellularLocation>
</comment>
<keyword evidence="7" id="KW-0539">Nucleus</keyword>
<keyword evidence="5" id="KW-0010">Activator</keyword>
<dbReference type="AlphaFoldDB" id="A0A8C4PXN0"/>
<dbReference type="GO" id="GO:0005634">
    <property type="term" value="C:nucleus"/>
    <property type="evidence" value="ECO:0007669"/>
    <property type="project" value="UniProtKB-SubCell"/>
</dbReference>
<dbReference type="GO" id="GO:0045893">
    <property type="term" value="P:positive regulation of DNA-templated transcription"/>
    <property type="evidence" value="ECO:0007669"/>
    <property type="project" value="InterPro"/>
</dbReference>
<accession>A0A8C4PXN0</accession>
<evidence type="ECO:0000256" key="11">
    <source>
        <dbReference type="SAM" id="MobiDB-lite"/>
    </source>
</evidence>
<keyword evidence="6" id="KW-0804">Transcription</keyword>
<organism evidence="13 14">
    <name type="scientific">Eptatretus burgeri</name>
    <name type="common">Inshore hagfish</name>
    <dbReference type="NCBI Taxonomy" id="7764"/>
    <lineage>
        <taxon>Eukaryota</taxon>
        <taxon>Metazoa</taxon>
        <taxon>Chordata</taxon>
        <taxon>Craniata</taxon>
        <taxon>Vertebrata</taxon>
        <taxon>Cyclostomata</taxon>
        <taxon>Myxini</taxon>
        <taxon>Myxiniformes</taxon>
        <taxon>Myxinidae</taxon>
        <taxon>Eptatretinae</taxon>
        <taxon>Eptatretus</taxon>
    </lineage>
</organism>
<keyword evidence="14" id="KW-1185">Reference proteome</keyword>
<comment type="function">
    <text evidence="8">Functions as a GC-rich promoter-specific transactivating transcription factor.</text>
</comment>
<dbReference type="GO" id="GO:0003723">
    <property type="term" value="F:RNA binding"/>
    <property type="evidence" value="ECO:0007669"/>
    <property type="project" value="InterPro"/>
</dbReference>
<keyword evidence="12" id="KW-1133">Transmembrane helix</keyword>
<dbReference type="GO" id="GO:0003677">
    <property type="term" value="F:DNA binding"/>
    <property type="evidence" value="ECO:0007669"/>
    <property type="project" value="UniProtKB-KW"/>
</dbReference>
<evidence type="ECO:0000256" key="12">
    <source>
        <dbReference type="SAM" id="Phobius"/>
    </source>
</evidence>
<keyword evidence="4" id="KW-0238">DNA-binding</keyword>
<evidence type="ECO:0000256" key="3">
    <source>
        <dbReference type="ARBA" id="ARBA00023015"/>
    </source>
</evidence>
<dbReference type="Pfam" id="PF15337">
    <property type="entry name" value="Vasculin"/>
    <property type="match status" value="1"/>
</dbReference>
<dbReference type="Proteomes" id="UP000694388">
    <property type="component" value="Unplaced"/>
</dbReference>
<evidence type="ECO:0000313" key="14">
    <source>
        <dbReference type="Proteomes" id="UP000694388"/>
    </source>
</evidence>
<sequence length="348" mass="39160">MAQHDFAPAWLSFPTPPPSTKVSCLKTNPSRRRHNSSDAFLDNSARGAAYQGDNGSHRGLYHSESASDRRSGRYGDLDTPRRNYHAGGSSRSRNGHYHGGKSRRAGEDTSAGPQEDLNRKEEKDTQKQFEVEDFVSVFIFYRHVVQLFFLIALCFWSHFSIFVTSLPCSFQLSRLNFAVLFHPVSIPHSCPSHSPLQVPLRSSSTSPIDVLGPRLTRLGRRADRKSEFLRALKQGGRDDEPYGEERYDSPSLEQVIVPSVMLLKEMGWQEFCDDECSTPLTEDEMREFQRIKEKLQTNGLRRNGLRKNGPVAVSPGVAFAFPSWKTALNLQGEVETDTTSSDTSDDDI</sequence>
<keyword evidence="12" id="KW-0812">Transmembrane</keyword>
<reference evidence="13" key="1">
    <citation type="submission" date="2025-08" db="UniProtKB">
        <authorList>
            <consortium name="Ensembl"/>
        </authorList>
    </citation>
    <scope>IDENTIFICATION</scope>
</reference>
<feature type="transmembrane region" description="Helical" evidence="12">
    <location>
        <begin position="147"/>
        <end position="166"/>
    </location>
</feature>
<protein>
    <recommendedName>
        <fullName evidence="9">Vasculin</fullName>
    </recommendedName>
    <alternativeName>
        <fullName evidence="10">GC-rich promoter-binding protein 1</fullName>
    </alternativeName>
</protein>
<evidence type="ECO:0000256" key="6">
    <source>
        <dbReference type="ARBA" id="ARBA00023163"/>
    </source>
</evidence>
<feature type="compositionally biased region" description="Basic and acidic residues" evidence="11">
    <location>
        <begin position="65"/>
        <end position="81"/>
    </location>
</feature>
<evidence type="ECO:0000256" key="2">
    <source>
        <dbReference type="ARBA" id="ARBA00010099"/>
    </source>
</evidence>
<reference evidence="13" key="2">
    <citation type="submission" date="2025-09" db="UniProtKB">
        <authorList>
            <consortium name="Ensembl"/>
        </authorList>
    </citation>
    <scope>IDENTIFICATION</scope>
</reference>
<feature type="compositionally biased region" description="Basic and acidic residues" evidence="11">
    <location>
        <begin position="116"/>
        <end position="125"/>
    </location>
</feature>
<dbReference type="PANTHER" id="PTHR14339:SF11">
    <property type="entry name" value="VASCULIN"/>
    <property type="match status" value="1"/>
</dbReference>
<evidence type="ECO:0000313" key="13">
    <source>
        <dbReference type="Ensembl" id="ENSEBUP00000003218.1"/>
    </source>
</evidence>
<feature type="region of interest" description="Disordered" evidence="11">
    <location>
        <begin position="1"/>
        <end position="125"/>
    </location>
</feature>
<dbReference type="GeneTree" id="ENSGT00420000029753"/>
<keyword evidence="3" id="KW-0805">Transcription regulation</keyword>
<dbReference type="InterPro" id="IPR028128">
    <property type="entry name" value="Vasculin_fam"/>
</dbReference>
<keyword evidence="12" id="KW-0472">Membrane</keyword>
<name>A0A8C4PXN0_EPTBU</name>
<dbReference type="GO" id="GO:0006351">
    <property type="term" value="P:DNA-templated transcription"/>
    <property type="evidence" value="ECO:0007669"/>
    <property type="project" value="InterPro"/>
</dbReference>
<dbReference type="PANTHER" id="PTHR14339">
    <property type="entry name" value="VASCULIN"/>
    <property type="match status" value="1"/>
</dbReference>
<evidence type="ECO:0000256" key="7">
    <source>
        <dbReference type="ARBA" id="ARBA00023242"/>
    </source>
</evidence>
<evidence type="ECO:0000256" key="1">
    <source>
        <dbReference type="ARBA" id="ARBA00004123"/>
    </source>
</evidence>
<proteinExistence type="inferred from homology"/>